<protein>
    <submittedName>
        <fullName evidence="1">Uncharacterized protein</fullName>
    </submittedName>
</protein>
<gene>
    <name evidence="1" type="ordered locus">DaAHT2_0192</name>
</gene>
<reference evidence="2" key="1">
    <citation type="submission" date="2010-02" db="EMBL/GenBank/DDBJ databases">
        <title>Complete sequence of Desulfurivibrio alkaliphilus AHT2.</title>
        <authorList>
            <consortium name="US DOE Joint Genome Institute"/>
            <person name="Pitluck S."/>
            <person name="Chertkov O."/>
            <person name="Detter J.C."/>
            <person name="Han C."/>
            <person name="Tapia R."/>
            <person name="Larimer F."/>
            <person name="Land M."/>
            <person name="Hauser L."/>
            <person name="Kyrpides N."/>
            <person name="Mikhailova N."/>
            <person name="Sorokin D.Y."/>
            <person name="Muyzer G."/>
            <person name="Woyke T."/>
        </authorList>
    </citation>
    <scope>NUCLEOTIDE SEQUENCE [LARGE SCALE GENOMIC DNA]</scope>
    <source>
        <strain evidence="2">DSM 19089 / UNIQEM U267 / AHT2</strain>
    </source>
</reference>
<dbReference type="Proteomes" id="UP000001508">
    <property type="component" value="Chromosome"/>
</dbReference>
<sequence>MGDSGKKKDKEQAAAKGLCKLVKGGLLADSPEQYRELVNNPRFVCRKCGRVANREENLCRPTGL</sequence>
<dbReference type="STRING" id="589865.DaAHT2_0192"/>
<dbReference type="eggNOG" id="ENOG5033AJA">
    <property type="taxonomic scope" value="Bacteria"/>
</dbReference>
<dbReference type="RefSeq" id="WP_013162434.1">
    <property type="nucleotide sequence ID" value="NC_014216.1"/>
</dbReference>
<evidence type="ECO:0000313" key="1">
    <source>
        <dbReference type="EMBL" id="ADH84903.1"/>
    </source>
</evidence>
<keyword evidence="2" id="KW-1185">Reference proteome</keyword>
<dbReference type="AlphaFoldDB" id="D6Z621"/>
<name>D6Z621_DESAT</name>
<proteinExistence type="predicted"/>
<dbReference type="HOGENOM" id="CLU_201568_0_0_7"/>
<organism evidence="1 2">
    <name type="scientific">Desulfurivibrio alkaliphilus (strain DSM 19089 / UNIQEM U267 / AHT2)</name>
    <dbReference type="NCBI Taxonomy" id="589865"/>
    <lineage>
        <taxon>Bacteria</taxon>
        <taxon>Pseudomonadati</taxon>
        <taxon>Thermodesulfobacteriota</taxon>
        <taxon>Desulfobulbia</taxon>
        <taxon>Desulfobulbales</taxon>
        <taxon>Desulfobulbaceae</taxon>
        <taxon>Desulfurivibrio</taxon>
    </lineage>
</organism>
<dbReference type="KEGG" id="dak:DaAHT2_0192"/>
<dbReference type="InParanoid" id="D6Z621"/>
<accession>D6Z621</accession>
<dbReference type="OrthoDB" id="5432346at2"/>
<dbReference type="EMBL" id="CP001940">
    <property type="protein sequence ID" value="ADH84903.1"/>
    <property type="molecule type" value="Genomic_DNA"/>
</dbReference>
<evidence type="ECO:0000313" key="2">
    <source>
        <dbReference type="Proteomes" id="UP000001508"/>
    </source>
</evidence>